<evidence type="ECO:0000256" key="4">
    <source>
        <dbReference type="PROSITE-ProRule" id="PRU00335"/>
    </source>
</evidence>
<dbReference type="GO" id="GO:0000976">
    <property type="term" value="F:transcription cis-regulatory region binding"/>
    <property type="evidence" value="ECO:0007669"/>
    <property type="project" value="TreeGrafter"/>
</dbReference>
<dbReference type="GO" id="GO:0003700">
    <property type="term" value="F:DNA-binding transcription factor activity"/>
    <property type="evidence" value="ECO:0007669"/>
    <property type="project" value="TreeGrafter"/>
</dbReference>
<keyword evidence="1" id="KW-0805">Transcription regulation</keyword>
<dbReference type="SUPFAM" id="SSF46689">
    <property type="entry name" value="Homeodomain-like"/>
    <property type="match status" value="1"/>
</dbReference>
<dbReference type="InterPro" id="IPR049484">
    <property type="entry name" value="Rv0078-like_C"/>
</dbReference>
<evidence type="ECO:0000313" key="7">
    <source>
        <dbReference type="EMBL" id="MCM0620480.1"/>
    </source>
</evidence>
<dbReference type="InterPro" id="IPR009057">
    <property type="entry name" value="Homeodomain-like_sf"/>
</dbReference>
<dbReference type="InterPro" id="IPR050109">
    <property type="entry name" value="HTH-type_TetR-like_transc_reg"/>
</dbReference>
<dbReference type="Proteomes" id="UP001139485">
    <property type="component" value="Unassembled WGS sequence"/>
</dbReference>
<evidence type="ECO:0000256" key="2">
    <source>
        <dbReference type="ARBA" id="ARBA00023125"/>
    </source>
</evidence>
<dbReference type="AlphaFoldDB" id="A0A9X2D7B1"/>
<organism evidence="7 8">
    <name type="scientific">Nocardioides bruguierae</name>
    <dbReference type="NCBI Taxonomy" id="2945102"/>
    <lineage>
        <taxon>Bacteria</taxon>
        <taxon>Bacillati</taxon>
        <taxon>Actinomycetota</taxon>
        <taxon>Actinomycetes</taxon>
        <taxon>Propionibacteriales</taxon>
        <taxon>Nocardioidaceae</taxon>
        <taxon>Nocardioides</taxon>
    </lineage>
</organism>
<keyword evidence="3" id="KW-0804">Transcription</keyword>
<accession>A0A9X2D7B1</accession>
<dbReference type="PANTHER" id="PTHR30055">
    <property type="entry name" value="HTH-TYPE TRANSCRIPTIONAL REGULATOR RUTR"/>
    <property type="match status" value="1"/>
</dbReference>
<protein>
    <submittedName>
        <fullName evidence="7">TetR/AcrR family transcriptional regulator</fullName>
    </submittedName>
</protein>
<feature type="DNA-binding region" description="H-T-H motif" evidence="4">
    <location>
        <begin position="45"/>
        <end position="64"/>
    </location>
</feature>
<reference evidence="7" key="1">
    <citation type="submission" date="2022-05" db="EMBL/GenBank/DDBJ databases">
        <authorList>
            <person name="Tuo L."/>
        </authorList>
    </citation>
    <scope>NUCLEOTIDE SEQUENCE</scope>
    <source>
        <strain evidence="7">BSK12Z-4</strain>
    </source>
</reference>
<dbReference type="Gene3D" id="1.10.357.10">
    <property type="entry name" value="Tetracycline Repressor, domain 2"/>
    <property type="match status" value="1"/>
</dbReference>
<dbReference type="PROSITE" id="PS01081">
    <property type="entry name" value="HTH_TETR_1"/>
    <property type="match status" value="1"/>
</dbReference>
<proteinExistence type="predicted"/>
<dbReference type="InterPro" id="IPR023772">
    <property type="entry name" value="DNA-bd_HTH_TetR-type_CS"/>
</dbReference>
<feature type="domain" description="HTH tetR-type" evidence="6">
    <location>
        <begin position="22"/>
        <end position="82"/>
    </location>
</feature>
<keyword evidence="2 4" id="KW-0238">DNA-binding</keyword>
<keyword evidence="8" id="KW-1185">Reference proteome</keyword>
<feature type="compositionally biased region" description="Basic and acidic residues" evidence="5">
    <location>
        <begin position="1"/>
        <end position="12"/>
    </location>
</feature>
<feature type="region of interest" description="Disordered" evidence="5">
    <location>
        <begin position="1"/>
        <end position="23"/>
    </location>
</feature>
<evidence type="ECO:0000259" key="6">
    <source>
        <dbReference type="PROSITE" id="PS50977"/>
    </source>
</evidence>
<gene>
    <name evidence="7" type="ORF">M8330_09250</name>
</gene>
<dbReference type="Pfam" id="PF21351">
    <property type="entry name" value="TetR_C_41"/>
    <property type="match status" value="1"/>
</dbReference>
<evidence type="ECO:0000256" key="5">
    <source>
        <dbReference type="SAM" id="MobiDB-lite"/>
    </source>
</evidence>
<comment type="caution">
    <text evidence="7">The sequence shown here is derived from an EMBL/GenBank/DDBJ whole genome shotgun (WGS) entry which is preliminary data.</text>
</comment>
<evidence type="ECO:0000256" key="3">
    <source>
        <dbReference type="ARBA" id="ARBA00023163"/>
    </source>
</evidence>
<dbReference type="PRINTS" id="PR00455">
    <property type="entry name" value="HTHTETR"/>
</dbReference>
<dbReference type="Pfam" id="PF00440">
    <property type="entry name" value="TetR_N"/>
    <property type="match status" value="1"/>
</dbReference>
<dbReference type="EMBL" id="JAMOIL010000010">
    <property type="protein sequence ID" value="MCM0620480.1"/>
    <property type="molecule type" value="Genomic_DNA"/>
</dbReference>
<dbReference type="InterPro" id="IPR001647">
    <property type="entry name" value="HTH_TetR"/>
</dbReference>
<sequence length="223" mass="24135">MPRSRTEEEPRSRRSRRQQYSAATRQALVDEATRLFTEQGYGATSLDAVVAAAEVTKGALYHHFAGKAAVFAEAFDAVETRAAERITAALDAEDDPWDKARAGLAAFLTVVQEPEYRRIVVQDGPAVLGYERFRESEERSTFACVTDIVRAVLSSERGLQASWAEDEEMLATFARIFFGALSSAGEAVTTSADPEAAAGRVEAAIGLIIAGLQALVDDEDTRG</sequence>
<dbReference type="PROSITE" id="PS50977">
    <property type="entry name" value="HTH_TETR_2"/>
    <property type="match status" value="1"/>
</dbReference>
<name>A0A9X2D7B1_9ACTN</name>
<dbReference type="PANTHER" id="PTHR30055:SF234">
    <property type="entry name" value="HTH-TYPE TRANSCRIPTIONAL REGULATOR BETI"/>
    <property type="match status" value="1"/>
</dbReference>
<evidence type="ECO:0000313" key="8">
    <source>
        <dbReference type="Proteomes" id="UP001139485"/>
    </source>
</evidence>
<evidence type="ECO:0000256" key="1">
    <source>
        <dbReference type="ARBA" id="ARBA00023015"/>
    </source>
</evidence>
<dbReference type="RefSeq" id="WP_250054041.1">
    <property type="nucleotide sequence ID" value="NZ_JAMJPH010000017.1"/>
</dbReference>